<organism evidence="2 3">
    <name type="scientific">Leucosporidium creatinivorum</name>
    <dbReference type="NCBI Taxonomy" id="106004"/>
    <lineage>
        <taxon>Eukaryota</taxon>
        <taxon>Fungi</taxon>
        <taxon>Dikarya</taxon>
        <taxon>Basidiomycota</taxon>
        <taxon>Pucciniomycotina</taxon>
        <taxon>Microbotryomycetes</taxon>
        <taxon>Leucosporidiales</taxon>
        <taxon>Leucosporidium</taxon>
    </lineage>
</organism>
<name>A0A1Y2ED11_9BASI</name>
<comment type="caution">
    <text evidence="2">The sequence shown here is derived from an EMBL/GenBank/DDBJ whole genome shotgun (WGS) entry which is preliminary data.</text>
</comment>
<feature type="transmembrane region" description="Helical" evidence="1">
    <location>
        <begin position="242"/>
        <end position="262"/>
    </location>
</feature>
<feature type="transmembrane region" description="Helical" evidence="1">
    <location>
        <begin position="294"/>
        <end position="319"/>
    </location>
</feature>
<dbReference type="InParanoid" id="A0A1Y2ED11"/>
<feature type="transmembrane region" description="Helical" evidence="1">
    <location>
        <begin position="200"/>
        <end position="221"/>
    </location>
</feature>
<sequence length="392" mass="42445">MTLPRLLVDAAPTFFATFSSFCFASQATLKTWTAVRELPPPLVSATKSGSFATKPRLRVALVAAIVLVLGAAEVSFLLELLPRSSVVDYGFLFLAGFCVELCIVEFVGDLAYWVRYIPTRLEDGGFEFAVVPGSQGLVATIVTACGAFGLSLSAWMGFQDGRVNLSAIILATAVLSRAITHTSTSLRVISTRGVTYSLGLWTLLMALGGVFTLLNLVDGYGTSPSSFSRRIGGSVLDQAKPYIYHTFSLLCSTVPGVLVAVARRFDDSRQEKSISLVDSPTPQTNLNGLYRSPYFLASIFGWLAAQALGALFLSVAIPFPYDALSTEERQSIVLVARTVLEAPAVVLSCLAFALLRGDLGEFWLYAEEWVLRPVVRREVERAEKSIVVLIDL</sequence>
<keyword evidence="1" id="KW-1133">Transmembrane helix</keyword>
<accession>A0A1Y2ED11</accession>
<feature type="transmembrane region" description="Helical" evidence="1">
    <location>
        <begin position="163"/>
        <end position="180"/>
    </location>
</feature>
<evidence type="ECO:0000313" key="3">
    <source>
        <dbReference type="Proteomes" id="UP000193467"/>
    </source>
</evidence>
<proteinExistence type="predicted"/>
<feature type="transmembrane region" description="Helical" evidence="1">
    <location>
        <begin position="90"/>
        <end position="114"/>
    </location>
</feature>
<feature type="transmembrane region" description="Helical" evidence="1">
    <location>
        <begin position="57"/>
        <end position="78"/>
    </location>
</feature>
<dbReference type="Proteomes" id="UP000193467">
    <property type="component" value="Unassembled WGS sequence"/>
</dbReference>
<keyword evidence="3" id="KW-1185">Reference proteome</keyword>
<keyword evidence="1" id="KW-0472">Membrane</keyword>
<feature type="transmembrane region" description="Helical" evidence="1">
    <location>
        <begin position="134"/>
        <end position="156"/>
    </location>
</feature>
<reference evidence="2 3" key="1">
    <citation type="submission" date="2016-07" db="EMBL/GenBank/DDBJ databases">
        <title>Pervasive Adenine N6-methylation of Active Genes in Fungi.</title>
        <authorList>
            <consortium name="DOE Joint Genome Institute"/>
            <person name="Mondo S.J."/>
            <person name="Dannebaum R.O."/>
            <person name="Kuo R.C."/>
            <person name="Labutti K."/>
            <person name="Haridas S."/>
            <person name="Kuo A."/>
            <person name="Salamov A."/>
            <person name="Ahrendt S.R."/>
            <person name="Lipzen A."/>
            <person name="Sullivan W."/>
            <person name="Andreopoulos W.B."/>
            <person name="Clum A."/>
            <person name="Lindquist E."/>
            <person name="Daum C."/>
            <person name="Ramamoorthy G.K."/>
            <person name="Gryganskyi A."/>
            <person name="Culley D."/>
            <person name="Magnuson J.K."/>
            <person name="James T.Y."/>
            <person name="O'Malley M.A."/>
            <person name="Stajich J.E."/>
            <person name="Spatafora J.W."/>
            <person name="Visel A."/>
            <person name="Grigoriev I.V."/>
        </authorList>
    </citation>
    <scope>NUCLEOTIDE SEQUENCE [LARGE SCALE GENOMIC DNA]</scope>
    <source>
        <strain evidence="2 3">62-1032</strain>
    </source>
</reference>
<protein>
    <submittedName>
        <fullName evidence="2">Uncharacterized protein</fullName>
    </submittedName>
</protein>
<evidence type="ECO:0000256" key="1">
    <source>
        <dbReference type="SAM" id="Phobius"/>
    </source>
</evidence>
<evidence type="ECO:0000313" key="2">
    <source>
        <dbReference type="EMBL" id="ORY69450.1"/>
    </source>
</evidence>
<gene>
    <name evidence="2" type="ORF">BCR35DRAFT_308040</name>
</gene>
<keyword evidence="1" id="KW-0812">Transmembrane</keyword>
<dbReference type="EMBL" id="MCGR01000056">
    <property type="protein sequence ID" value="ORY69450.1"/>
    <property type="molecule type" value="Genomic_DNA"/>
</dbReference>
<dbReference type="AlphaFoldDB" id="A0A1Y2ED11"/>
<feature type="transmembrane region" description="Helical" evidence="1">
    <location>
        <begin position="331"/>
        <end position="355"/>
    </location>
</feature>